<dbReference type="PANTHER" id="PTHR30108:SF17">
    <property type="entry name" value="FERULIC ACID DECARBOXYLASE 1"/>
    <property type="match status" value="1"/>
</dbReference>
<organism evidence="5">
    <name type="scientific">marine sediment metagenome</name>
    <dbReference type="NCBI Taxonomy" id="412755"/>
    <lineage>
        <taxon>unclassified sequences</taxon>
        <taxon>metagenomes</taxon>
        <taxon>ecological metagenomes</taxon>
    </lineage>
</organism>
<dbReference type="InterPro" id="IPR048304">
    <property type="entry name" value="UbiD_Rift_dom"/>
</dbReference>
<comment type="similarity">
    <text evidence="1">Belongs to the UbiD family.</text>
</comment>
<protein>
    <recommendedName>
        <fullName evidence="6">Menaquinone biosynthesis decarboxylase</fullName>
    </recommendedName>
</protein>
<dbReference type="SUPFAM" id="SSF143968">
    <property type="entry name" value="UbiD C-terminal domain-like"/>
    <property type="match status" value="1"/>
</dbReference>
<dbReference type="Pfam" id="PF20695">
    <property type="entry name" value="UbiD_N"/>
    <property type="match status" value="1"/>
</dbReference>
<evidence type="ECO:0000259" key="3">
    <source>
        <dbReference type="Pfam" id="PF20695"/>
    </source>
</evidence>
<reference evidence="5" key="1">
    <citation type="journal article" date="2014" name="Front. Microbiol.">
        <title>High frequency of phylogenetically diverse reductive dehalogenase-homologous genes in deep subseafloor sedimentary metagenomes.</title>
        <authorList>
            <person name="Kawai M."/>
            <person name="Futagami T."/>
            <person name="Toyoda A."/>
            <person name="Takaki Y."/>
            <person name="Nishi S."/>
            <person name="Hori S."/>
            <person name="Arai W."/>
            <person name="Tsubouchi T."/>
            <person name="Morono Y."/>
            <person name="Uchiyama I."/>
            <person name="Ito T."/>
            <person name="Fujiyama A."/>
            <person name="Inagaki F."/>
            <person name="Takami H."/>
        </authorList>
    </citation>
    <scope>NUCLEOTIDE SEQUENCE</scope>
    <source>
        <strain evidence="5">Expedition CK06-06</strain>
    </source>
</reference>
<accession>X0Z5B7</accession>
<proteinExistence type="inferred from homology"/>
<sequence>MKHFINILEENNELVRIKEYVNPELEITEITDRVSKSNGGGKALLFENTGTTFPVLINAMGSYNRVCLALGTNDLDRIGEEIETIFRQLTKPRESMWGKIKLLPLLKALGSWMPKVISGKGKCQEVIHKPPDLSILPVLKCWPEDGGRFITLPMVITRDPQNSTRNVGMYRMQLFDKTTTGMHWHPHKTGARHYYQYKAIGKKMPVAVALGGDPVLAYSATAPLPDNIDEYMLAGFIRKRKVNMVKCLTNDLEVPAEADIIIEGYIDPEEELAWEGPFGDHTGFYSLPDWFPKFHVTCITHKKNAVYPATIVGIPPQEDAWIIKATERIFLTPMKLTMIPEILDMEMPPEGIAHNLTVIKINKTFQGQAQKVMNTIWGAGQMMFTKIL</sequence>
<dbReference type="PANTHER" id="PTHR30108">
    <property type="entry name" value="3-OCTAPRENYL-4-HYDROXYBENZOATE CARBOXY-LYASE-RELATED"/>
    <property type="match status" value="1"/>
</dbReference>
<dbReference type="EMBL" id="BART01008288">
    <property type="protein sequence ID" value="GAG53587.1"/>
    <property type="molecule type" value="Genomic_DNA"/>
</dbReference>
<gene>
    <name evidence="5" type="ORF">S01H4_18686</name>
</gene>
<evidence type="ECO:0008006" key="6">
    <source>
        <dbReference type="Google" id="ProtNLM"/>
    </source>
</evidence>
<feature type="domain" description="3-octaprenyl-4-hydroxybenzoate carboxy-lyase-like N-terminal" evidence="3">
    <location>
        <begin position="5"/>
        <end position="81"/>
    </location>
</feature>
<feature type="domain" description="3-octaprenyl-4-hydroxybenzoate carboxy-lyase-like C-terminal" evidence="4">
    <location>
        <begin position="321"/>
        <end position="388"/>
    </location>
</feature>
<dbReference type="InterPro" id="IPR049381">
    <property type="entry name" value="UbiD-like_C"/>
</dbReference>
<dbReference type="Pfam" id="PF01977">
    <property type="entry name" value="UbiD"/>
    <property type="match status" value="1"/>
</dbReference>
<dbReference type="Gene3D" id="3.40.1670.10">
    <property type="entry name" value="UbiD C-terminal domain-like"/>
    <property type="match status" value="1"/>
</dbReference>
<name>X0Z5B7_9ZZZZ</name>
<evidence type="ECO:0000259" key="2">
    <source>
        <dbReference type="Pfam" id="PF01977"/>
    </source>
</evidence>
<feature type="non-terminal residue" evidence="5">
    <location>
        <position position="388"/>
    </location>
</feature>
<dbReference type="Pfam" id="PF20696">
    <property type="entry name" value="UbiD_C"/>
    <property type="match status" value="1"/>
</dbReference>
<dbReference type="GO" id="GO:0005829">
    <property type="term" value="C:cytosol"/>
    <property type="evidence" value="ECO:0007669"/>
    <property type="project" value="TreeGrafter"/>
</dbReference>
<dbReference type="InterPro" id="IPR002830">
    <property type="entry name" value="UbiD"/>
</dbReference>
<dbReference type="AlphaFoldDB" id="X0Z5B7"/>
<dbReference type="NCBIfam" id="TIGR03701">
    <property type="entry name" value="mena_SCO4490"/>
    <property type="match status" value="1"/>
</dbReference>
<comment type="caution">
    <text evidence="5">The sequence shown here is derived from an EMBL/GenBank/DDBJ whole genome shotgun (WGS) entry which is preliminary data.</text>
</comment>
<dbReference type="NCBIfam" id="TIGR00148">
    <property type="entry name" value="UbiD family decarboxylase"/>
    <property type="match status" value="1"/>
</dbReference>
<dbReference type="GO" id="GO:0008694">
    <property type="term" value="F:4-hydroxy-3-polyprenylbenzoate decarboxylase activity"/>
    <property type="evidence" value="ECO:0007669"/>
    <property type="project" value="TreeGrafter"/>
</dbReference>
<feature type="domain" description="3-octaprenyl-4-hydroxybenzoate carboxy-lyase-like Rift-related" evidence="2">
    <location>
        <begin position="118"/>
        <end position="315"/>
    </location>
</feature>
<evidence type="ECO:0000259" key="4">
    <source>
        <dbReference type="Pfam" id="PF20696"/>
    </source>
</evidence>
<evidence type="ECO:0000256" key="1">
    <source>
        <dbReference type="ARBA" id="ARBA00010021"/>
    </source>
</evidence>
<dbReference type="GO" id="GO:0006744">
    <property type="term" value="P:ubiquinone biosynthetic process"/>
    <property type="evidence" value="ECO:0007669"/>
    <property type="project" value="TreeGrafter"/>
</dbReference>
<dbReference type="InterPro" id="IPR022390">
    <property type="entry name" value="HBDC"/>
</dbReference>
<dbReference type="InterPro" id="IPR049383">
    <property type="entry name" value="UbiD-like_N"/>
</dbReference>
<dbReference type="SUPFAM" id="SSF50475">
    <property type="entry name" value="FMN-binding split barrel"/>
    <property type="match status" value="1"/>
</dbReference>
<evidence type="ECO:0000313" key="5">
    <source>
        <dbReference type="EMBL" id="GAG53587.1"/>
    </source>
</evidence>